<organism evidence="1 2">
    <name type="scientific">Ancylostoma duodenale</name>
    <dbReference type="NCBI Taxonomy" id="51022"/>
    <lineage>
        <taxon>Eukaryota</taxon>
        <taxon>Metazoa</taxon>
        <taxon>Ecdysozoa</taxon>
        <taxon>Nematoda</taxon>
        <taxon>Chromadorea</taxon>
        <taxon>Rhabditida</taxon>
        <taxon>Rhabditina</taxon>
        <taxon>Rhabditomorpha</taxon>
        <taxon>Strongyloidea</taxon>
        <taxon>Ancylostomatidae</taxon>
        <taxon>Ancylostomatinae</taxon>
        <taxon>Ancylostoma</taxon>
    </lineage>
</organism>
<name>A0A0C2GCM1_9BILA</name>
<gene>
    <name evidence="1" type="ORF">ANCDUO_10961</name>
</gene>
<sequence length="142" mass="16191">MAEEWGMVQVAATRPTSGEKYFPGQLPGERVENIDKNIGYLSPIGKITGRVLITRYRLRFEGSDEVCQFDVPLGCISKVEKVGHSTDMRHLRFTCQPATHSRRPLFDALLRYAFPVTNKLYRKGGTFFCKKNAKKNAFDPKF</sequence>
<reference evidence="1 2" key="1">
    <citation type="submission" date="2013-12" db="EMBL/GenBank/DDBJ databases">
        <title>Draft genome of the parsitic nematode Ancylostoma duodenale.</title>
        <authorList>
            <person name="Mitreva M."/>
        </authorList>
    </citation>
    <scope>NUCLEOTIDE SEQUENCE [LARGE SCALE GENOMIC DNA]</scope>
    <source>
        <strain evidence="1 2">Zhejiang</strain>
    </source>
</reference>
<dbReference type="InterPro" id="IPR011993">
    <property type="entry name" value="PH-like_dom_sf"/>
</dbReference>
<evidence type="ECO:0008006" key="3">
    <source>
        <dbReference type="Google" id="ProtNLM"/>
    </source>
</evidence>
<dbReference type="AlphaFoldDB" id="A0A0C2GCM1"/>
<proteinExistence type="predicted"/>
<protein>
    <recommendedName>
        <fullName evidence="3">GRAM domain protein</fullName>
    </recommendedName>
</protein>
<evidence type="ECO:0000313" key="1">
    <source>
        <dbReference type="EMBL" id="KIH58825.1"/>
    </source>
</evidence>
<dbReference type="Gene3D" id="2.30.29.30">
    <property type="entry name" value="Pleckstrin-homology domain (PH domain)/Phosphotyrosine-binding domain (PTB)"/>
    <property type="match status" value="1"/>
</dbReference>
<dbReference type="SUPFAM" id="SSF50729">
    <property type="entry name" value="PH domain-like"/>
    <property type="match status" value="1"/>
</dbReference>
<dbReference type="EMBL" id="KN732661">
    <property type="protein sequence ID" value="KIH58825.1"/>
    <property type="molecule type" value="Genomic_DNA"/>
</dbReference>
<dbReference type="OrthoDB" id="5838449at2759"/>
<accession>A0A0C2GCM1</accession>
<dbReference type="Proteomes" id="UP000054047">
    <property type="component" value="Unassembled WGS sequence"/>
</dbReference>
<keyword evidence="2" id="KW-1185">Reference proteome</keyword>
<evidence type="ECO:0000313" key="2">
    <source>
        <dbReference type="Proteomes" id="UP000054047"/>
    </source>
</evidence>